<dbReference type="Pfam" id="PF13563">
    <property type="entry name" value="2_5_RNA_ligase2"/>
    <property type="match status" value="1"/>
</dbReference>
<gene>
    <name evidence="1" type="ORF">FNL39_10995</name>
</gene>
<comment type="caution">
    <text evidence="1">The sequence shown here is derived from an EMBL/GenBank/DDBJ whole genome shotgun (WGS) entry which is preliminary data.</text>
</comment>
<reference evidence="1 2" key="1">
    <citation type="submission" date="2019-07" db="EMBL/GenBank/DDBJ databases">
        <title>Genomic Encyclopedia of Type Strains, Phase IV (KMG-IV): sequencing the most valuable type-strain genomes for metagenomic binning, comparative biology and taxonomic classification.</title>
        <authorList>
            <person name="Goeker M."/>
        </authorList>
    </citation>
    <scope>NUCLEOTIDE SEQUENCE [LARGE SCALE GENOMIC DNA]</scope>
    <source>
        <strain evidence="1 2">DSM 44831</strain>
    </source>
</reference>
<dbReference type="Proteomes" id="UP000798951">
    <property type="component" value="Unassembled WGS sequence"/>
</dbReference>
<keyword evidence="1" id="KW-0436">Ligase</keyword>
<keyword evidence="2" id="KW-1185">Reference proteome</keyword>
<protein>
    <submittedName>
        <fullName evidence="1">2'-5' RNA ligase superfamily protein</fullName>
    </submittedName>
</protein>
<accession>A0ABQ6YHQ9</accession>
<name>A0ABQ6YHQ9_9NOCA</name>
<proteinExistence type="predicted"/>
<dbReference type="Gene3D" id="3.90.1140.10">
    <property type="entry name" value="Cyclic phosphodiesterase"/>
    <property type="match status" value="1"/>
</dbReference>
<dbReference type="SUPFAM" id="SSF55144">
    <property type="entry name" value="LigT-like"/>
    <property type="match status" value="1"/>
</dbReference>
<dbReference type="GO" id="GO:0016874">
    <property type="term" value="F:ligase activity"/>
    <property type="evidence" value="ECO:0007669"/>
    <property type="project" value="UniProtKB-KW"/>
</dbReference>
<evidence type="ECO:0000313" key="2">
    <source>
        <dbReference type="Proteomes" id="UP000798951"/>
    </source>
</evidence>
<evidence type="ECO:0000313" key="1">
    <source>
        <dbReference type="EMBL" id="KAF0845066.1"/>
    </source>
</evidence>
<dbReference type="InterPro" id="IPR009097">
    <property type="entry name" value="Cyclic_Pdiesterase"/>
</dbReference>
<dbReference type="EMBL" id="VMSD01000009">
    <property type="protein sequence ID" value="KAF0845066.1"/>
    <property type="molecule type" value="Genomic_DNA"/>
</dbReference>
<organism evidence="1 2">
    <name type="scientific">Nocardia caishijiensis</name>
    <dbReference type="NCBI Taxonomy" id="184756"/>
    <lineage>
        <taxon>Bacteria</taxon>
        <taxon>Bacillati</taxon>
        <taxon>Actinomycetota</taxon>
        <taxon>Actinomycetes</taxon>
        <taxon>Mycobacteriales</taxon>
        <taxon>Nocardiaceae</taxon>
        <taxon>Nocardia</taxon>
    </lineage>
</organism>
<sequence>MVQSVELLLDDTSEAEVRGQWARLAGLGLAAPRDDTHRPHITVAVAREIWPSIDRALADLDFAPVPIRLGGLLIFGARRPVLVRAVTVTEELLDLHRRIDTMVQACPGMPANTRPGAWMPHVTLARRVAPEQLGAAVNAVATDHEFPAVVVGIRRWDGDARRERVVIGGR</sequence>